<dbReference type="InterPro" id="IPR016181">
    <property type="entry name" value="Acyl_CoA_acyltransferase"/>
</dbReference>
<dbReference type="InterPro" id="IPR000182">
    <property type="entry name" value="GNAT_dom"/>
</dbReference>
<evidence type="ECO:0000256" key="7">
    <source>
        <dbReference type="ARBA" id="ARBA00041220"/>
    </source>
</evidence>
<evidence type="ECO:0000256" key="15">
    <source>
        <dbReference type="ARBA" id="ARBA00048177"/>
    </source>
</evidence>
<organism evidence="21 22">
    <name type="scientific">Geodia barretti</name>
    <name type="common">Barrett's horny sponge</name>
    <dbReference type="NCBI Taxonomy" id="519541"/>
    <lineage>
        <taxon>Eukaryota</taxon>
        <taxon>Metazoa</taxon>
        <taxon>Porifera</taxon>
        <taxon>Demospongiae</taxon>
        <taxon>Heteroscleromorpha</taxon>
        <taxon>Tetractinellida</taxon>
        <taxon>Astrophorina</taxon>
        <taxon>Geodiidae</taxon>
        <taxon>Geodia</taxon>
    </lineage>
</organism>
<evidence type="ECO:0000256" key="16">
    <source>
        <dbReference type="ARBA" id="ARBA00048890"/>
    </source>
</evidence>
<dbReference type="InterPro" id="IPR000719">
    <property type="entry name" value="Prot_kinase_dom"/>
</dbReference>
<dbReference type="AlphaFoldDB" id="A0AA35TJC9"/>
<dbReference type="GO" id="GO:0120518">
    <property type="term" value="F:protein N-terminal-methionine acetyltransferase activity"/>
    <property type="evidence" value="ECO:0007669"/>
    <property type="project" value="UniProtKB-EC"/>
</dbReference>
<dbReference type="SUPFAM" id="SSF56112">
    <property type="entry name" value="Protein kinase-like (PK-like)"/>
    <property type="match status" value="1"/>
</dbReference>
<evidence type="ECO:0000259" key="20">
    <source>
        <dbReference type="PROSITE" id="PS51186"/>
    </source>
</evidence>
<sequence length="521" mass="59061">MTTLRPFCCDDLFRYNNVNLDPLTETYNLAFYLMYLTRWPEYIQVAESPSGKIMGYIMGKSEARQNNPSDWHGHVTAISVAGEYRRLGLAASLMKTLEDISEQKKCFFVDLFVRVSNTVAVAMYRNLGYVVFRTIASYYTGPPDEDAFEMRKSLSRDKDKLAERPCSDPSLPVDEIPKLVSTKVVVDSTSIKARRMADPTGATDVGGTSADGLSPRVTVGIIVGISGIATVLIMTVLYALMICKYCIFRHYRKKQLDLESSQIVRGAQFPLASPTSSFTTRQYSHQNSYATAPYGTNLPRPSSGYQVSTFDDPNNTLESGTTADRPRTRLRRNYQDDDVRRQKRRTYVGSRQFPSKNLVLLTMLAEGEYGPVYRGEAYEIVPREASQNRDRQNAQGRHRRYKEEQIRARDHNVGTSQPSECDGGTSHIDLLGYIRDKGIAMKDVEDGESIVQEFRELLKMADEVCMGLAYLSSQHIVHKDVALRNCIRGQNRVIKVSLWNRFKNYPESLISLREGYYTIDV</sequence>
<evidence type="ECO:0000256" key="17">
    <source>
        <dbReference type="SAM" id="MobiDB-lite"/>
    </source>
</evidence>
<evidence type="ECO:0000256" key="6">
    <source>
        <dbReference type="ARBA" id="ARBA00039529"/>
    </source>
</evidence>
<feature type="domain" description="N-acetyltransferase" evidence="20">
    <location>
        <begin position="2"/>
        <end position="155"/>
    </location>
</feature>
<reference evidence="21" key="1">
    <citation type="submission" date="2023-03" db="EMBL/GenBank/DDBJ databases">
        <authorList>
            <person name="Steffen K."/>
            <person name="Cardenas P."/>
        </authorList>
    </citation>
    <scope>NUCLEOTIDE SEQUENCE</scope>
</reference>
<dbReference type="Gene3D" id="3.40.630.30">
    <property type="match status" value="1"/>
</dbReference>
<dbReference type="EC" id="2.3.1.254" evidence="5"/>
<dbReference type="InterPro" id="IPR051646">
    <property type="entry name" value="NatB_acetyltransferase_subunit"/>
</dbReference>
<evidence type="ECO:0000313" key="21">
    <source>
        <dbReference type="EMBL" id="CAI8049380.1"/>
    </source>
</evidence>
<gene>
    <name evidence="21" type="ORF">GBAR_LOCUS27199</name>
</gene>
<dbReference type="Proteomes" id="UP001174909">
    <property type="component" value="Unassembled WGS sequence"/>
</dbReference>
<evidence type="ECO:0000313" key="22">
    <source>
        <dbReference type="Proteomes" id="UP001174909"/>
    </source>
</evidence>
<dbReference type="InterPro" id="IPR001245">
    <property type="entry name" value="Ser-Thr/Tyr_kinase_cat_dom"/>
</dbReference>
<dbReference type="SUPFAM" id="SSF55729">
    <property type="entry name" value="Acyl-CoA N-acyltransferases (Nat)"/>
    <property type="match status" value="1"/>
</dbReference>
<evidence type="ECO:0000256" key="5">
    <source>
        <dbReference type="ARBA" id="ARBA00039120"/>
    </source>
</evidence>
<keyword evidence="18" id="KW-0812">Transmembrane</keyword>
<name>A0AA35TJC9_GEOBA</name>
<feature type="compositionally biased region" description="Polar residues" evidence="17">
    <location>
        <begin position="299"/>
        <end position="322"/>
    </location>
</feature>
<evidence type="ECO:0000256" key="11">
    <source>
        <dbReference type="ARBA" id="ARBA00042743"/>
    </source>
</evidence>
<comment type="similarity">
    <text evidence="3">Belongs to the acetyltransferase family. ARD1 subfamily.</text>
</comment>
<evidence type="ECO:0000256" key="8">
    <source>
        <dbReference type="ARBA" id="ARBA00042295"/>
    </source>
</evidence>
<evidence type="ECO:0000259" key="19">
    <source>
        <dbReference type="PROSITE" id="PS50011"/>
    </source>
</evidence>
<evidence type="ECO:0000256" key="10">
    <source>
        <dbReference type="ARBA" id="ARBA00042723"/>
    </source>
</evidence>
<comment type="function">
    <text evidence="12">Catalytic subunit of the NatB complex which catalyzes acetylation of the N-terminal methionine residues of peptides beginning with Met-Asp, Met-Glu, Met-Asn and Met-Gln. Proteins with cell cycle functions are overrepresented in the pool of NatB substrates. Required for maintaining the structure and function of actomyosin fibers and for proper cellular migration.</text>
</comment>
<dbReference type="Gene3D" id="1.10.510.10">
    <property type="entry name" value="Transferase(Phosphotransferase) domain 1"/>
    <property type="match status" value="1"/>
</dbReference>
<keyword evidence="18" id="KW-1133">Transmembrane helix</keyword>
<keyword evidence="22" id="KW-1185">Reference proteome</keyword>
<comment type="caution">
    <text evidence="21">The sequence shown here is derived from an EMBL/GenBank/DDBJ whole genome shotgun (WGS) entry which is preliminary data.</text>
</comment>
<evidence type="ECO:0000256" key="3">
    <source>
        <dbReference type="ARBA" id="ARBA00025786"/>
    </source>
</evidence>
<protein>
    <recommendedName>
        <fullName evidence="6">N-alpha-acetyltransferase 20</fullName>
        <ecNumber evidence="5">2.3.1.254</ecNumber>
    </recommendedName>
    <alternativeName>
        <fullName evidence="10">Methionine N-acetyltransferase</fullName>
    </alternativeName>
    <alternativeName>
        <fullName evidence="7">N-acetyltransferase 5</fullName>
    </alternativeName>
    <alternativeName>
        <fullName evidence="11">N-terminal acetyltransferase B complex catalytic subunit NAA20</fullName>
    </alternativeName>
    <alternativeName>
        <fullName evidence="9">N-terminal acetyltransferase B complex catalytic subunit NAT5</fullName>
    </alternativeName>
    <alternativeName>
        <fullName evidence="8">NatB catalytic subunit</fullName>
    </alternativeName>
</protein>
<feature type="region of interest" description="Disordered" evidence="17">
    <location>
        <begin position="289"/>
        <end position="346"/>
    </location>
</feature>
<evidence type="ECO:0000256" key="9">
    <source>
        <dbReference type="ARBA" id="ARBA00042702"/>
    </source>
</evidence>
<keyword evidence="2" id="KW-0012">Acyltransferase</keyword>
<feature type="region of interest" description="Disordered" evidence="17">
    <location>
        <begin position="383"/>
        <end position="421"/>
    </location>
</feature>
<evidence type="ECO:0000256" key="2">
    <source>
        <dbReference type="ARBA" id="ARBA00023315"/>
    </source>
</evidence>
<comment type="catalytic activity">
    <reaction evidence="16">
        <text>N-terminal L-methionyl-L-glutamyl-[protein] + acetyl-CoA = N-terminal N(alpha)-acetyl-L-methionyl-L-glutamyl-[protein] + CoA + H(+)</text>
        <dbReference type="Rhea" id="RHEA:50488"/>
        <dbReference type="Rhea" id="RHEA-COMP:12696"/>
        <dbReference type="Rhea" id="RHEA-COMP:12697"/>
        <dbReference type="ChEBI" id="CHEBI:15378"/>
        <dbReference type="ChEBI" id="CHEBI:57287"/>
        <dbReference type="ChEBI" id="CHEBI:57288"/>
        <dbReference type="ChEBI" id="CHEBI:133359"/>
        <dbReference type="ChEBI" id="CHEBI:133360"/>
        <dbReference type="EC" id="2.3.1.254"/>
    </reaction>
</comment>
<feature type="domain" description="Protein kinase" evidence="19">
    <location>
        <begin position="358"/>
        <end position="521"/>
    </location>
</feature>
<dbReference type="InterPro" id="IPR011009">
    <property type="entry name" value="Kinase-like_dom_sf"/>
</dbReference>
<dbReference type="CDD" id="cd04301">
    <property type="entry name" value="NAT_SF"/>
    <property type="match status" value="1"/>
</dbReference>
<evidence type="ECO:0000256" key="4">
    <source>
        <dbReference type="ARBA" id="ARBA00038748"/>
    </source>
</evidence>
<keyword evidence="18" id="KW-0472">Membrane</keyword>
<comment type="catalytic activity">
    <reaction evidence="15">
        <text>N-terminal L-methionyl-L-glutaminyl-[protein] + acetyl-CoA = N-terminal N(alpha)-acetyl-L-methionyl-L-glutaminyl-[protein] + CoA + H(+)</text>
        <dbReference type="Rhea" id="RHEA:50492"/>
        <dbReference type="Rhea" id="RHEA-COMP:12698"/>
        <dbReference type="Rhea" id="RHEA-COMP:12699"/>
        <dbReference type="ChEBI" id="CHEBI:15378"/>
        <dbReference type="ChEBI" id="CHEBI:57287"/>
        <dbReference type="ChEBI" id="CHEBI:57288"/>
        <dbReference type="ChEBI" id="CHEBI:133361"/>
        <dbReference type="ChEBI" id="CHEBI:133362"/>
        <dbReference type="EC" id="2.3.1.254"/>
    </reaction>
</comment>
<comment type="subunit">
    <text evidence="4">Component of the N-terminal acetyltransferase B (NatB) complex which is composed of NAA20 and NAA25.</text>
</comment>
<dbReference type="Pfam" id="PF07714">
    <property type="entry name" value="PK_Tyr_Ser-Thr"/>
    <property type="match status" value="1"/>
</dbReference>
<dbReference type="Pfam" id="PF00583">
    <property type="entry name" value="Acetyltransf_1"/>
    <property type="match status" value="1"/>
</dbReference>
<evidence type="ECO:0000256" key="14">
    <source>
        <dbReference type="ARBA" id="ARBA00047402"/>
    </source>
</evidence>
<keyword evidence="1" id="KW-0808">Transferase</keyword>
<evidence type="ECO:0000256" key="12">
    <source>
        <dbReference type="ARBA" id="ARBA00046112"/>
    </source>
</evidence>
<dbReference type="PANTHER" id="PTHR45910">
    <property type="entry name" value="N-ALPHA-ACETYLTRANSFERASE 20"/>
    <property type="match status" value="1"/>
</dbReference>
<feature type="compositionally biased region" description="Basic and acidic residues" evidence="17">
    <location>
        <begin position="401"/>
        <end position="412"/>
    </location>
</feature>
<dbReference type="PROSITE" id="PS51186">
    <property type="entry name" value="GNAT"/>
    <property type="match status" value="1"/>
</dbReference>
<comment type="catalytic activity">
    <reaction evidence="14">
        <text>N-terminal L-methionyl-L-asparaginyl-[protein] + acetyl-CoA = N-terminal N(alpha)-acetyl-L-methionyl-L-asparaginyl-[protein] + CoA + H(+)</text>
        <dbReference type="Rhea" id="RHEA:50484"/>
        <dbReference type="Rhea" id="RHEA-COMP:12694"/>
        <dbReference type="Rhea" id="RHEA-COMP:12695"/>
        <dbReference type="ChEBI" id="CHEBI:15378"/>
        <dbReference type="ChEBI" id="CHEBI:57287"/>
        <dbReference type="ChEBI" id="CHEBI:57288"/>
        <dbReference type="ChEBI" id="CHEBI:133356"/>
        <dbReference type="ChEBI" id="CHEBI:133358"/>
        <dbReference type="EC" id="2.3.1.254"/>
    </reaction>
</comment>
<dbReference type="PROSITE" id="PS50011">
    <property type="entry name" value="PROTEIN_KINASE_DOM"/>
    <property type="match status" value="1"/>
</dbReference>
<dbReference type="PANTHER" id="PTHR45910:SF1">
    <property type="entry name" value="N-ALPHA-ACETYLTRANSFERASE 20"/>
    <property type="match status" value="1"/>
</dbReference>
<feature type="transmembrane region" description="Helical" evidence="18">
    <location>
        <begin position="219"/>
        <end position="243"/>
    </location>
</feature>
<dbReference type="GO" id="GO:0005524">
    <property type="term" value="F:ATP binding"/>
    <property type="evidence" value="ECO:0007669"/>
    <property type="project" value="InterPro"/>
</dbReference>
<accession>A0AA35TJC9</accession>
<dbReference type="GO" id="GO:0004672">
    <property type="term" value="F:protein kinase activity"/>
    <property type="evidence" value="ECO:0007669"/>
    <property type="project" value="InterPro"/>
</dbReference>
<evidence type="ECO:0000256" key="18">
    <source>
        <dbReference type="SAM" id="Phobius"/>
    </source>
</evidence>
<evidence type="ECO:0000256" key="1">
    <source>
        <dbReference type="ARBA" id="ARBA00022679"/>
    </source>
</evidence>
<dbReference type="EMBL" id="CASHTH010003786">
    <property type="protein sequence ID" value="CAI8049380.1"/>
    <property type="molecule type" value="Genomic_DNA"/>
</dbReference>
<evidence type="ECO:0000256" key="13">
    <source>
        <dbReference type="ARBA" id="ARBA00047385"/>
    </source>
</evidence>
<dbReference type="GO" id="GO:0031416">
    <property type="term" value="C:NatB complex"/>
    <property type="evidence" value="ECO:0007669"/>
    <property type="project" value="TreeGrafter"/>
</dbReference>
<comment type="catalytic activity">
    <reaction evidence="13">
        <text>N-terminal L-methionyl-L-aspartyl-[protein] + acetyl-CoA = N-terminal N(alpha)-acetyl-L-methionyl-L-aspartyl-[protein] + CoA + H(+)</text>
        <dbReference type="Rhea" id="RHEA:50480"/>
        <dbReference type="Rhea" id="RHEA-COMP:12692"/>
        <dbReference type="Rhea" id="RHEA-COMP:12693"/>
        <dbReference type="ChEBI" id="CHEBI:15378"/>
        <dbReference type="ChEBI" id="CHEBI:57287"/>
        <dbReference type="ChEBI" id="CHEBI:57288"/>
        <dbReference type="ChEBI" id="CHEBI:133045"/>
        <dbReference type="ChEBI" id="CHEBI:133063"/>
        <dbReference type="EC" id="2.3.1.254"/>
    </reaction>
</comment>
<proteinExistence type="inferred from homology"/>